<name>A0ABS4UI52_9ACTN</name>
<keyword evidence="1" id="KW-0472">Membrane</keyword>
<accession>A0ABS4UI52</accession>
<evidence type="ECO:0008006" key="4">
    <source>
        <dbReference type="Google" id="ProtNLM"/>
    </source>
</evidence>
<feature type="transmembrane region" description="Helical" evidence="1">
    <location>
        <begin position="39"/>
        <end position="67"/>
    </location>
</feature>
<dbReference type="Proteomes" id="UP000755585">
    <property type="component" value="Unassembled WGS sequence"/>
</dbReference>
<dbReference type="EMBL" id="JAGINT010000001">
    <property type="protein sequence ID" value="MBP2351327.1"/>
    <property type="molecule type" value="Genomic_DNA"/>
</dbReference>
<dbReference type="RefSeq" id="WP_344749663.1">
    <property type="nucleotide sequence ID" value="NZ_BAAAVU010000042.1"/>
</dbReference>
<keyword evidence="1" id="KW-1133">Transmembrane helix</keyword>
<keyword evidence="3" id="KW-1185">Reference proteome</keyword>
<keyword evidence="1" id="KW-0812">Transmembrane</keyword>
<protein>
    <recommendedName>
        <fullName evidence="4">NERD domain-containing protein</fullName>
    </recommendedName>
</protein>
<comment type="caution">
    <text evidence="2">The sequence shown here is derived from an EMBL/GenBank/DDBJ whole genome shotgun (WGS) entry which is preliminary data.</text>
</comment>
<evidence type="ECO:0000256" key="1">
    <source>
        <dbReference type="SAM" id="Phobius"/>
    </source>
</evidence>
<gene>
    <name evidence="2" type="ORF">JOF29_002410</name>
</gene>
<evidence type="ECO:0000313" key="2">
    <source>
        <dbReference type="EMBL" id="MBP2351327.1"/>
    </source>
</evidence>
<reference evidence="2 3" key="1">
    <citation type="submission" date="2021-03" db="EMBL/GenBank/DDBJ databases">
        <title>Sequencing the genomes of 1000 actinobacteria strains.</title>
        <authorList>
            <person name="Klenk H.-P."/>
        </authorList>
    </citation>
    <scope>NUCLEOTIDE SEQUENCE [LARGE SCALE GENOMIC DNA]</scope>
    <source>
        <strain evidence="2 3">DSM 18824</strain>
    </source>
</reference>
<evidence type="ECO:0000313" key="3">
    <source>
        <dbReference type="Proteomes" id="UP000755585"/>
    </source>
</evidence>
<organism evidence="2 3">
    <name type="scientific">Kribbella aluminosa</name>
    <dbReference type="NCBI Taxonomy" id="416017"/>
    <lineage>
        <taxon>Bacteria</taxon>
        <taxon>Bacillati</taxon>
        <taxon>Actinomycetota</taxon>
        <taxon>Actinomycetes</taxon>
        <taxon>Propionibacteriales</taxon>
        <taxon>Kribbellaceae</taxon>
        <taxon>Kribbella</taxon>
    </lineage>
</organism>
<sequence length="274" mass="30539">MEDATGLTSMALVPTGSGDIVRQLNAAAARHGWGWPTTIVAFVLGLLTMPFGVMVWLLAIPLCWWLFLRDKARRTVVLFYDVNDQPAAWFDSFVGMWPWLTQSAKLWREVQNGRVQTTYQHKTNAGASNLVSRLSAVAGLKGPRHLATNIVVPSLTAGKSSLYFLPDRVLVCDHKRYSDVSYSHLRADGYRQRFIETPGHLPKDAEQVDQTWQYVNVKGGPDRRYSNNPVLPVMLYGQVDLSSLEGLDWRLQISRAQAAAHLAEVLAAVPRVPG</sequence>
<proteinExistence type="predicted"/>